<keyword evidence="4 6" id="KW-1133">Transmembrane helix</keyword>
<evidence type="ECO:0000313" key="9">
    <source>
        <dbReference type="Proteomes" id="UP001185737"/>
    </source>
</evidence>
<keyword evidence="2" id="KW-1003">Cell membrane</keyword>
<organism evidence="8 9">
    <name type="scientific">Rhodococcus jostii</name>
    <dbReference type="NCBI Taxonomy" id="132919"/>
    <lineage>
        <taxon>Bacteria</taxon>
        <taxon>Bacillati</taxon>
        <taxon>Actinomycetota</taxon>
        <taxon>Actinomycetes</taxon>
        <taxon>Mycobacteriales</taxon>
        <taxon>Nocardiaceae</taxon>
        <taxon>Rhodococcus</taxon>
    </lineage>
</organism>
<dbReference type="Proteomes" id="UP001185737">
    <property type="component" value="Unassembled WGS sequence"/>
</dbReference>
<evidence type="ECO:0000256" key="6">
    <source>
        <dbReference type="SAM" id="Phobius"/>
    </source>
</evidence>
<keyword evidence="3 6" id="KW-0812">Transmembrane</keyword>
<reference evidence="8 9" key="1">
    <citation type="submission" date="2023-10" db="EMBL/GenBank/DDBJ databases">
        <title>Development of a sustainable strategy for remediation of hydrocarbon-contaminated territories based on the waste exchange concept.</title>
        <authorList>
            <person name="Krivoruchko A."/>
        </authorList>
    </citation>
    <scope>NUCLEOTIDE SEQUENCE [LARGE SCALE GENOMIC DNA]</scope>
    <source>
        <strain evidence="8 9">IEGM 60</strain>
    </source>
</reference>
<evidence type="ECO:0000259" key="7">
    <source>
        <dbReference type="Pfam" id="PF13396"/>
    </source>
</evidence>
<proteinExistence type="predicted"/>
<evidence type="ECO:0000256" key="2">
    <source>
        <dbReference type="ARBA" id="ARBA00022475"/>
    </source>
</evidence>
<protein>
    <submittedName>
        <fullName evidence="8">SHOCT domain-containing protein</fullName>
    </submittedName>
</protein>
<evidence type="ECO:0000256" key="4">
    <source>
        <dbReference type="ARBA" id="ARBA00022989"/>
    </source>
</evidence>
<dbReference type="RefSeq" id="WP_280784224.1">
    <property type="nucleotide sequence ID" value="NZ_JAWLKA010000014.1"/>
</dbReference>
<comment type="caution">
    <text evidence="8">The sequence shown here is derived from an EMBL/GenBank/DDBJ whole genome shotgun (WGS) entry which is preliminary data.</text>
</comment>
<gene>
    <name evidence="8" type="ORF">R3Q59_24470</name>
</gene>
<dbReference type="InterPro" id="IPR027379">
    <property type="entry name" value="CLS_N"/>
</dbReference>
<feature type="transmembrane region" description="Helical" evidence="6">
    <location>
        <begin position="7"/>
        <end position="28"/>
    </location>
</feature>
<keyword evidence="9" id="KW-1185">Reference proteome</keyword>
<keyword evidence="5 6" id="KW-0472">Membrane</keyword>
<dbReference type="EMBL" id="JAWLKA010000014">
    <property type="protein sequence ID" value="MDV6283649.1"/>
    <property type="molecule type" value="Genomic_DNA"/>
</dbReference>
<name>A0ABU4CJD0_RHOJO</name>
<evidence type="ECO:0000313" key="8">
    <source>
        <dbReference type="EMBL" id="MDV6283649.1"/>
    </source>
</evidence>
<feature type="transmembrane region" description="Helical" evidence="6">
    <location>
        <begin position="40"/>
        <end position="63"/>
    </location>
</feature>
<dbReference type="Pfam" id="PF13396">
    <property type="entry name" value="PLDc_N"/>
    <property type="match status" value="1"/>
</dbReference>
<evidence type="ECO:0000256" key="5">
    <source>
        <dbReference type="ARBA" id="ARBA00023136"/>
    </source>
</evidence>
<evidence type="ECO:0000256" key="3">
    <source>
        <dbReference type="ARBA" id="ARBA00022692"/>
    </source>
</evidence>
<feature type="domain" description="Cardiolipin synthase N-terminal" evidence="7">
    <location>
        <begin position="25"/>
        <end position="64"/>
    </location>
</feature>
<sequence length="128" mass="14553">MDGFWEFFWFLFIFYLFVAYLRVLFAIITDLFRDHQMSGWLKALWLLFLFLIPFLSALIYLIVRNEGMTARSAAAFHEVKQAQDTYIQDVAGTGSTSPAGRIADAKALLDAGAITPQEFETLKSKALT</sequence>
<accession>A0ABU4CJD0</accession>
<evidence type="ECO:0000256" key="1">
    <source>
        <dbReference type="ARBA" id="ARBA00004651"/>
    </source>
</evidence>
<comment type="subcellular location">
    <subcellularLocation>
        <location evidence="1">Cell membrane</location>
        <topology evidence="1">Multi-pass membrane protein</topology>
    </subcellularLocation>
</comment>